<dbReference type="Proteomes" id="UP001190700">
    <property type="component" value="Unassembled WGS sequence"/>
</dbReference>
<protein>
    <submittedName>
        <fullName evidence="2">Uncharacterized protein</fullName>
    </submittedName>
</protein>
<keyword evidence="1" id="KW-0472">Membrane</keyword>
<dbReference type="EMBL" id="LGRX02010167">
    <property type="protein sequence ID" value="KAK3270845.1"/>
    <property type="molecule type" value="Genomic_DNA"/>
</dbReference>
<keyword evidence="1" id="KW-1133">Transmembrane helix</keyword>
<organism evidence="2 3">
    <name type="scientific">Cymbomonas tetramitiformis</name>
    <dbReference type="NCBI Taxonomy" id="36881"/>
    <lineage>
        <taxon>Eukaryota</taxon>
        <taxon>Viridiplantae</taxon>
        <taxon>Chlorophyta</taxon>
        <taxon>Pyramimonadophyceae</taxon>
        <taxon>Pyramimonadales</taxon>
        <taxon>Pyramimonadaceae</taxon>
        <taxon>Cymbomonas</taxon>
    </lineage>
</organism>
<feature type="transmembrane region" description="Helical" evidence="1">
    <location>
        <begin position="73"/>
        <end position="98"/>
    </location>
</feature>
<evidence type="ECO:0000313" key="3">
    <source>
        <dbReference type="Proteomes" id="UP001190700"/>
    </source>
</evidence>
<dbReference type="AlphaFoldDB" id="A0AAE0L3X4"/>
<accession>A0AAE0L3X4</accession>
<evidence type="ECO:0000256" key="1">
    <source>
        <dbReference type="SAM" id="Phobius"/>
    </source>
</evidence>
<feature type="transmembrane region" description="Helical" evidence="1">
    <location>
        <begin position="12"/>
        <end position="33"/>
    </location>
</feature>
<evidence type="ECO:0000313" key="2">
    <source>
        <dbReference type="EMBL" id="KAK3270845.1"/>
    </source>
</evidence>
<name>A0AAE0L3X4_9CHLO</name>
<proteinExistence type="predicted"/>
<reference evidence="2 3" key="1">
    <citation type="journal article" date="2015" name="Genome Biol. Evol.">
        <title>Comparative Genomics of a Bacterivorous Green Alga Reveals Evolutionary Causalities and Consequences of Phago-Mixotrophic Mode of Nutrition.</title>
        <authorList>
            <person name="Burns J.A."/>
            <person name="Paasch A."/>
            <person name="Narechania A."/>
            <person name="Kim E."/>
        </authorList>
    </citation>
    <scope>NUCLEOTIDE SEQUENCE [LARGE SCALE GENOMIC DNA]</scope>
    <source>
        <strain evidence="2 3">PLY_AMNH</strain>
    </source>
</reference>
<keyword evidence="3" id="KW-1185">Reference proteome</keyword>
<comment type="caution">
    <text evidence="2">The sequence shown here is derived from an EMBL/GenBank/DDBJ whole genome shotgun (WGS) entry which is preliminary data.</text>
</comment>
<sequence length="247" mass="27647">MSYQSRACSRGNVDHGVWTGLLVCVVCLSWAVIEELATGRRQMLACSVTLRANTSSGSLDTESEMLLRTTVHYGTSLLCAQIVLAVVVTIGLTPFAILRAYSKRYHDVLAQDKRCLLSVREVTLLKHVECWTCFLAWTASTAVFAAYEFFPFDTLQALYKDAQLCVHRHEVFSQAEDSFVFRYENCDGSRETPRAGALIAVNAISCLMLHVLSVHQTLANCRDVARFERTREHEQLAQRAGSDTELD</sequence>
<keyword evidence="1" id="KW-0812">Transmembrane</keyword>
<gene>
    <name evidence="2" type="ORF">CYMTET_20775</name>
</gene>